<accession>A0A662DE92</accession>
<sequence>MGEMVSLKGIITWLPIGNPDTPDFLIVREGKQKITGYFLFDVTLKGKFNQLVTLTAFLKNVANKNWQWIEDISQNKPKYRDVTALVVGVGGRS</sequence>
<protein>
    <submittedName>
        <fullName evidence="1">Uncharacterized protein</fullName>
    </submittedName>
</protein>
<dbReference type="EMBL" id="QMQB01000070">
    <property type="protein sequence ID" value="RLE13785.1"/>
    <property type="molecule type" value="Genomic_DNA"/>
</dbReference>
<reference evidence="1 2" key="1">
    <citation type="submission" date="2018-06" db="EMBL/GenBank/DDBJ databases">
        <title>Extensive metabolic versatility and redundancy in microbially diverse, dynamic hydrothermal sediments.</title>
        <authorList>
            <person name="Dombrowski N."/>
            <person name="Teske A."/>
            <person name="Baker B.J."/>
        </authorList>
    </citation>
    <scope>NUCLEOTIDE SEQUENCE [LARGE SCALE GENOMIC DNA]</scope>
    <source>
        <strain evidence="1">B19_G9</strain>
    </source>
</reference>
<gene>
    <name evidence="1" type="ORF">DRI96_02460</name>
</gene>
<name>A0A662DE92_UNCAE</name>
<organism evidence="1 2">
    <name type="scientific">Aerophobetes bacterium</name>
    <dbReference type="NCBI Taxonomy" id="2030807"/>
    <lineage>
        <taxon>Bacteria</taxon>
        <taxon>Candidatus Aerophobota</taxon>
    </lineage>
</organism>
<comment type="caution">
    <text evidence="1">The sequence shown here is derived from an EMBL/GenBank/DDBJ whole genome shotgun (WGS) entry which is preliminary data.</text>
</comment>
<evidence type="ECO:0000313" key="2">
    <source>
        <dbReference type="Proteomes" id="UP000267654"/>
    </source>
</evidence>
<proteinExistence type="predicted"/>
<dbReference type="AlphaFoldDB" id="A0A662DE92"/>
<dbReference type="Proteomes" id="UP000267654">
    <property type="component" value="Unassembled WGS sequence"/>
</dbReference>
<evidence type="ECO:0000313" key="1">
    <source>
        <dbReference type="EMBL" id="RLE13785.1"/>
    </source>
</evidence>